<sequence>MCSIDAAMKILGEKWAVLALREITFGARRFDEIVFNTGAARNILASRLKSLEATGIITKEQYETSPARYEYRLSEAGEQLFTVLHAIRDWGDKHARTDPENIVTFRHSCGAVLRPEMHCAACGDVLDSDSTITADRDVHQSDLTNA</sequence>
<keyword evidence="6" id="KW-1185">Reference proteome</keyword>
<proteinExistence type="predicted"/>
<reference evidence="5 6" key="1">
    <citation type="submission" date="2024-06" db="EMBL/GenBank/DDBJ databases">
        <title>The Natural Products Discovery Center: Release of the First 8490 Sequenced Strains for Exploring Actinobacteria Biosynthetic Diversity.</title>
        <authorList>
            <person name="Kalkreuter E."/>
            <person name="Kautsar S.A."/>
            <person name="Yang D."/>
            <person name="Bader C.D."/>
            <person name="Teijaro C.N."/>
            <person name="Fluegel L."/>
            <person name="Davis C.M."/>
            <person name="Simpson J.R."/>
            <person name="Lauterbach L."/>
            <person name="Steele A.D."/>
            <person name="Gui C."/>
            <person name="Meng S."/>
            <person name="Li G."/>
            <person name="Viehrig K."/>
            <person name="Ye F."/>
            <person name="Su P."/>
            <person name="Kiefer A.F."/>
            <person name="Nichols A."/>
            <person name="Cepeda A.J."/>
            <person name="Yan W."/>
            <person name="Fan B."/>
            <person name="Jiang Y."/>
            <person name="Adhikari A."/>
            <person name="Zheng C.-J."/>
            <person name="Schuster L."/>
            <person name="Cowan T.M."/>
            <person name="Smanski M.J."/>
            <person name="Chevrette M.G."/>
            <person name="De Carvalho L.P.S."/>
            <person name="Shen B."/>
        </authorList>
    </citation>
    <scope>NUCLEOTIDE SEQUENCE [LARGE SCALE GENOMIC DNA]</scope>
    <source>
        <strain evidence="5 6">NPDC000632</strain>
    </source>
</reference>
<evidence type="ECO:0000256" key="3">
    <source>
        <dbReference type="ARBA" id="ARBA00023163"/>
    </source>
</evidence>
<dbReference type="InterPro" id="IPR002577">
    <property type="entry name" value="HTH_HxlR"/>
</dbReference>
<gene>
    <name evidence="5" type="ORF">ABT322_23030</name>
</gene>
<name>A0ABV1VJ96_9ACTN</name>
<dbReference type="SUPFAM" id="SSF46785">
    <property type="entry name" value="Winged helix' DNA-binding domain"/>
    <property type="match status" value="1"/>
</dbReference>
<dbReference type="PROSITE" id="PS51118">
    <property type="entry name" value="HTH_HXLR"/>
    <property type="match status" value="1"/>
</dbReference>
<dbReference type="Pfam" id="PF01638">
    <property type="entry name" value="HxlR"/>
    <property type="match status" value="1"/>
</dbReference>
<protein>
    <submittedName>
        <fullName evidence="5">Helix-turn-helix domain-containing protein</fullName>
    </submittedName>
</protein>
<dbReference type="RefSeq" id="WP_350721443.1">
    <property type="nucleotide sequence ID" value="NZ_JBEPCO010000026.1"/>
</dbReference>
<keyword evidence="3" id="KW-0804">Transcription</keyword>
<organism evidence="5 6">
    <name type="scientific">Streptomyces flaveolus</name>
    <dbReference type="NCBI Taxonomy" id="67297"/>
    <lineage>
        <taxon>Bacteria</taxon>
        <taxon>Bacillati</taxon>
        <taxon>Actinomycetota</taxon>
        <taxon>Actinomycetes</taxon>
        <taxon>Kitasatosporales</taxon>
        <taxon>Streptomycetaceae</taxon>
        <taxon>Streptomyces</taxon>
    </lineage>
</organism>
<dbReference type="InterPro" id="IPR036390">
    <property type="entry name" value="WH_DNA-bd_sf"/>
</dbReference>
<keyword evidence="2" id="KW-0238">DNA-binding</keyword>
<dbReference type="Proteomes" id="UP001490330">
    <property type="component" value="Unassembled WGS sequence"/>
</dbReference>
<dbReference type="PANTHER" id="PTHR33204:SF18">
    <property type="entry name" value="TRANSCRIPTIONAL REGULATORY PROTEIN"/>
    <property type="match status" value="1"/>
</dbReference>
<comment type="caution">
    <text evidence="5">The sequence shown here is derived from an EMBL/GenBank/DDBJ whole genome shotgun (WGS) entry which is preliminary data.</text>
</comment>
<evidence type="ECO:0000313" key="5">
    <source>
        <dbReference type="EMBL" id="MER6906562.1"/>
    </source>
</evidence>
<dbReference type="PANTHER" id="PTHR33204">
    <property type="entry name" value="TRANSCRIPTIONAL REGULATOR, MARR FAMILY"/>
    <property type="match status" value="1"/>
</dbReference>
<evidence type="ECO:0000259" key="4">
    <source>
        <dbReference type="PROSITE" id="PS51118"/>
    </source>
</evidence>
<evidence type="ECO:0000313" key="6">
    <source>
        <dbReference type="Proteomes" id="UP001490330"/>
    </source>
</evidence>
<evidence type="ECO:0000256" key="1">
    <source>
        <dbReference type="ARBA" id="ARBA00023015"/>
    </source>
</evidence>
<evidence type="ECO:0000256" key="2">
    <source>
        <dbReference type="ARBA" id="ARBA00023125"/>
    </source>
</evidence>
<feature type="domain" description="HTH hxlR-type" evidence="4">
    <location>
        <begin position="2"/>
        <end position="99"/>
    </location>
</feature>
<accession>A0ABV1VJ96</accession>
<dbReference type="InterPro" id="IPR036388">
    <property type="entry name" value="WH-like_DNA-bd_sf"/>
</dbReference>
<dbReference type="Gene3D" id="1.10.10.10">
    <property type="entry name" value="Winged helix-like DNA-binding domain superfamily/Winged helix DNA-binding domain"/>
    <property type="match status" value="1"/>
</dbReference>
<dbReference type="EMBL" id="JBEPCV010000023">
    <property type="protein sequence ID" value="MER6906562.1"/>
    <property type="molecule type" value="Genomic_DNA"/>
</dbReference>
<keyword evidence="1" id="KW-0805">Transcription regulation</keyword>